<reference evidence="1" key="1">
    <citation type="submission" date="2020-04" db="EMBL/GenBank/DDBJ databases">
        <authorList>
            <person name="Alioto T."/>
            <person name="Alioto T."/>
            <person name="Gomez Garrido J."/>
        </authorList>
    </citation>
    <scope>NUCLEOTIDE SEQUENCE</scope>
    <source>
        <strain evidence="1">A484AB</strain>
    </source>
</reference>
<organism evidence="1 2">
    <name type="scientific">Paramuricea clavata</name>
    <name type="common">Red gorgonian</name>
    <name type="synonym">Violescent sea-whip</name>
    <dbReference type="NCBI Taxonomy" id="317549"/>
    <lineage>
        <taxon>Eukaryota</taxon>
        <taxon>Metazoa</taxon>
        <taxon>Cnidaria</taxon>
        <taxon>Anthozoa</taxon>
        <taxon>Octocorallia</taxon>
        <taxon>Malacalcyonacea</taxon>
        <taxon>Plexauridae</taxon>
        <taxon>Paramuricea</taxon>
    </lineage>
</organism>
<evidence type="ECO:0000313" key="2">
    <source>
        <dbReference type="Proteomes" id="UP001152795"/>
    </source>
</evidence>
<gene>
    <name evidence="1" type="ORF">PACLA_8A018906</name>
</gene>
<feature type="non-terminal residue" evidence="1">
    <location>
        <position position="1"/>
    </location>
</feature>
<comment type="caution">
    <text evidence="1">The sequence shown here is derived from an EMBL/GenBank/DDBJ whole genome shotgun (WGS) entry which is preliminary data.</text>
</comment>
<keyword evidence="2" id="KW-1185">Reference proteome</keyword>
<dbReference type="EMBL" id="CACRXK020014135">
    <property type="protein sequence ID" value="CAB4026319.1"/>
    <property type="molecule type" value="Genomic_DNA"/>
</dbReference>
<evidence type="ECO:0000313" key="1">
    <source>
        <dbReference type="EMBL" id="CAB4026319.1"/>
    </source>
</evidence>
<protein>
    <submittedName>
        <fullName evidence="1">Uncharacterized protein</fullName>
    </submittedName>
</protein>
<proteinExistence type="predicted"/>
<dbReference type="AlphaFoldDB" id="A0A7D9L4Z6"/>
<sequence>IHGKFPGCKSIVIYTRRQYFRVYKKTQLGPSKTVKIEVGKKCRPKPDLARAKISYQQDCHNEHTSQGAEVMFGERVNNDNHNFFLLKKQRRCCHQISTKISSK</sequence>
<accession>A0A7D9L4Z6</accession>
<feature type="non-terminal residue" evidence="1">
    <location>
        <position position="103"/>
    </location>
</feature>
<name>A0A7D9L4Z6_PARCT</name>
<dbReference type="Proteomes" id="UP001152795">
    <property type="component" value="Unassembled WGS sequence"/>
</dbReference>